<evidence type="ECO:0000256" key="10">
    <source>
        <dbReference type="ARBA" id="ARBA00030234"/>
    </source>
</evidence>
<evidence type="ECO:0000256" key="5">
    <source>
        <dbReference type="ARBA" id="ARBA00022605"/>
    </source>
</evidence>
<evidence type="ECO:0000256" key="9">
    <source>
        <dbReference type="ARBA" id="ARBA00022962"/>
    </source>
</evidence>
<feature type="binding site" evidence="13">
    <location>
        <position position="227"/>
    </location>
    <ligand>
        <name>ATP</name>
        <dbReference type="ChEBI" id="CHEBI:30616"/>
    </ligand>
</feature>
<dbReference type="Pfam" id="PF13537">
    <property type="entry name" value="GATase_7"/>
    <property type="match status" value="1"/>
</dbReference>
<feature type="binding site" evidence="13">
    <location>
        <position position="254"/>
    </location>
    <ligand>
        <name>ATP</name>
        <dbReference type="ChEBI" id="CHEBI:30616"/>
    </ligand>
</feature>
<dbReference type="NCBIfam" id="NF006949">
    <property type="entry name" value="PRK09431.1"/>
    <property type="match status" value="1"/>
</dbReference>
<dbReference type="Pfam" id="PF00733">
    <property type="entry name" value="Asn_synthase"/>
    <property type="match status" value="2"/>
</dbReference>
<dbReference type="InterPro" id="IPR029055">
    <property type="entry name" value="Ntn_hydrolases_N"/>
</dbReference>
<evidence type="ECO:0000256" key="14">
    <source>
        <dbReference type="PIRSR" id="PIRSR001589-3"/>
    </source>
</evidence>
<proteinExistence type="inferred from homology"/>
<keyword evidence="8 12" id="KW-0061">Asparagine biosynthesis</keyword>
<dbReference type="InterPro" id="IPR050795">
    <property type="entry name" value="Asn_Synthetase"/>
</dbReference>
<evidence type="ECO:0000259" key="15">
    <source>
        <dbReference type="PROSITE" id="PS51278"/>
    </source>
</evidence>
<dbReference type="InterPro" id="IPR006426">
    <property type="entry name" value="Asn_synth_AEB"/>
</dbReference>
<dbReference type="AlphaFoldDB" id="A0A9D2TBH1"/>
<sequence>MCSIMAWCSDAADMEKFMEGFDRTVSRGPDHTKVMTNPNGIMGFHRLAIMGLTEEGMQPFSRGDSQLICNGEIYGFRKIKETLEKKGYTFESGSDCEILLPLYEQFGTKMFAMLDAEYALVLYDGETGSYLAARDPIGIRPLYYGYAADGSILFASEAKNLVGLTENIMPFPPGHYYQDGKFICYRDITEVAQVCEDDLETACGKIREKLVSGIEKRLDADAPLGFLLSGGLDSSLVCAVSARILKKPIRTFAIGMDKDAIDLKYAKEVADYIGSDHTEVIITREQVLEALPQVIQALGTFDITTIRASIGMYLVCQAIHETTDVRVLLTGEISDELFGYKYTDFAPSPEEFQKESVKRVQELHMYDVLRADRCISVHSMEARVPFGDLDFVSYVMSLDPAKKMNVYNKGKYLLRHAFEGDYLPYDILMREKAAFSDAVGHSMVDDLKEYADILYTDEDFERKKKNYSHAQPFTKESLLYREIFEQYYPGQSQMIADFWMPNKNWEGCQVDDPSARVLKNYGASGI</sequence>
<accession>A0A9D2TBH1</accession>
<reference evidence="16" key="2">
    <citation type="submission" date="2021-04" db="EMBL/GenBank/DDBJ databases">
        <authorList>
            <person name="Gilroy R."/>
        </authorList>
    </citation>
    <scope>NUCLEOTIDE SEQUENCE</scope>
    <source>
        <strain evidence="16">ChiBcec2-3848</strain>
    </source>
</reference>
<dbReference type="NCBIfam" id="TIGR01536">
    <property type="entry name" value="asn_synth_AEB"/>
    <property type="match status" value="1"/>
</dbReference>
<feature type="binding site" evidence="13">
    <location>
        <position position="95"/>
    </location>
    <ligand>
        <name>L-glutamine</name>
        <dbReference type="ChEBI" id="CHEBI:58359"/>
    </ligand>
</feature>
<dbReference type="GO" id="GO:0005524">
    <property type="term" value="F:ATP binding"/>
    <property type="evidence" value="ECO:0007669"/>
    <property type="project" value="UniProtKB-KW"/>
</dbReference>
<gene>
    <name evidence="16" type="primary">asnB</name>
    <name evidence="16" type="ORF">H9753_03185</name>
</gene>
<reference evidence="16" key="1">
    <citation type="journal article" date="2021" name="PeerJ">
        <title>Extensive microbial diversity within the chicken gut microbiome revealed by metagenomics and culture.</title>
        <authorList>
            <person name="Gilroy R."/>
            <person name="Ravi A."/>
            <person name="Getino M."/>
            <person name="Pursley I."/>
            <person name="Horton D.L."/>
            <person name="Alikhan N.F."/>
            <person name="Baker D."/>
            <person name="Gharbi K."/>
            <person name="Hall N."/>
            <person name="Watson M."/>
            <person name="Adriaenssens E.M."/>
            <person name="Foster-Nyarko E."/>
            <person name="Jarju S."/>
            <person name="Secka A."/>
            <person name="Antonio M."/>
            <person name="Oren A."/>
            <person name="Chaudhuri R.R."/>
            <person name="La Ragione R."/>
            <person name="Hildebrand F."/>
            <person name="Pallen M.J."/>
        </authorList>
    </citation>
    <scope>NUCLEOTIDE SEQUENCE</scope>
    <source>
        <strain evidence="16">ChiBcec2-3848</strain>
    </source>
</reference>
<dbReference type="InterPro" id="IPR001962">
    <property type="entry name" value="Asn_synthase"/>
</dbReference>
<keyword evidence="7 13" id="KW-0067">ATP-binding</keyword>
<dbReference type="InterPro" id="IPR017932">
    <property type="entry name" value="GATase_2_dom"/>
</dbReference>
<dbReference type="PIRSF" id="PIRSF001589">
    <property type="entry name" value="Asn_synthetase_glu-h"/>
    <property type="match status" value="1"/>
</dbReference>
<organism evidence="16 17">
    <name type="scientific">Candidatus Blautia merdavium</name>
    <dbReference type="NCBI Taxonomy" id="2838494"/>
    <lineage>
        <taxon>Bacteria</taxon>
        <taxon>Bacillati</taxon>
        <taxon>Bacillota</taxon>
        <taxon>Clostridia</taxon>
        <taxon>Lachnospirales</taxon>
        <taxon>Lachnospiraceae</taxon>
        <taxon>Blautia</taxon>
    </lineage>
</organism>
<feature type="domain" description="Glutamine amidotransferase type-2" evidence="15">
    <location>
        <begin position="2"/>
        <end position="182"/>
    </location>
</feature>
<name>A0A9D2TBH1_9FIRM</name>
<dbReference type="InterPro" id="IPR014729">
    <property type="entry name" value="Rossmann-like_a/b/a_fold"/>
</dbReference>
<dbReference type="SUPFAM" id="SSF52402">
    <property type="entry name" value="Adenine nucleotide alpha hydrolases-like"/>
    <property type="match status" value="1"/>
</dbReference>
<evidence type="ECO:0000313" key="17">
    <source>
        <dbReference type="Proteomes" id="UP000823886"/>
    </source>
</evidence>
<dbReference type="Gene3D" id="3.60.20.10">
    <property type="entry name" value="Glutamine Phosphoribosylpyrophosphate, subunit 1, domain 1"/>
    <property type="match status" value="1"/>
</dbReference>
<dbReference type="GO" id="GO:0004066">
    <property type="term" value="F:asparagine synthase (glutamine-hydrolyzing) activity"/>
    <property type="evidence" value="ECO:0007669"/>
    <property type="project" value="UniProtKB-EC"/>
</dbReference>
<dbReference type="GO" id="GO:0006529">
    <property type="term" value="P:asparagine biosynthetic process"/>
    <property type="evidence" value="ECO:0007669"/>
    <property type="project" value="UniProtKB-KW"/>
</dbReference>
<keyword evidence="6 13" id="KW-0547">Nucleotide-binding</keyword>
<keyword evidence="9 12" id="KW-0315">Glutamine amidotransferase</keyword>
<dbReference type="Gene3D" id="3.40.50.620">
    <property type="entry name" value="HUPs"/>
    <property type="match status" value="1"/>
</dbReference>
<evidence type="ECO:0000256" key="11">
    <source>
        <dbReference type="ARBA" id="ARBA00048741"/>
    </source>
</evidence>
<dbReference type="PANTHER" id="PTHR11772:SF23">
    <property type="entry name" value="ASPARAGINE SYNTHETASE [GLUTAMINE-HYDROLYZING]"/>
    <property type="match status" value="1"/>
</dbReference>
<dbReference type="GO" id="GO:0005829">
    <property type="term" value="C:cytosol"/>
    <property type="evidence" value="ECO:0007669"/>
    <property type="project" value="TreeGrafter"/>
</dbReference>
<dbReference type="PROSITE" id="PS51278">
    <property type="entry name" value="GATASE_TYPE_2"/>
    <property type="match status" value="1"/>
</dbReference>
<keyword evidence="5 12" id="KW-0028">Amino-acid biosynthesis</keyword>
<comment type="caution">
    <text evidence="16">The sequence shown here is derived from an EMBL/GenBank/DDBJ whole genome shotgun (WGS) entry which is preliminary data.</text>
</comment>
<evidence type="ECO:0000256" key="12">
    <source>
        <dbReference type="PIRSR" id="PIRSR001589-1"/>
    </source>
</evidence>
<dbReference type="EMBL" id="DWVZ01000039">
    <property type="protein sequence ID" value="HJC62608.1"/>
    <property type="molecule type" value="Genomic_DNA"/>
</dbReference>
<evidence type="ECO:0000313" key="16">
    <source>
        <dbReference type="EMBL" id="HJC62608.1"/>
    </source>
</evidence>
<feature type="site" description="Important for beta-aspartyl-AMP intermediate formation" evidence="14">
    <location>
        <position position="332"/>
    </location>
</feature>
<comment type="similarity">
    <text evidence="2">Belongs to the asparagine synthetase family.</text>
</comment>
<evidence type="ECO:0000256" key="3">
    <source>
        <dbReference type="ARBA" id="ARBA00012737"/>
    </source>
</evidence>
<evidence type="ECO:0000256" key="8">
    <source>
        <dbReference type="ARBA" id="ARBA00022888"/>
    </source>
</evidence>
<dbReference type="SUPFAM" id="SSF56235">
    <property type="entry name" value="N-terminal nucleophile aminohydrolases (Ntn hydrolases)"/>
    <property type="match status" value="1"/>
</dbReference>
<dbReference type="PANTHER" id="PTHR11772">
    <property type="entry name" value="ASPARAGINE SYNTHETASE"/>
    <property type="match status" value="1"/>
</dbReference>
<evidence type="ECO:0000256" key="1">
    <source>
        <dbReference type="ARBA" id="ARBA00005187"/>
    </source>
</evidence>
<evidence type="ECO:0000256" key="7">
    <source>
        <dbReference type="ARBA" id="ARBA00022840"/>
    </source>
</evidence>
<dbReference type="Proteomes" id="UP000823886">
    <property type="component" value="Unassembled WGS sequence"/>
</dbReference>
<evidence type="ECO:0000256" key="4">
    <source>
        <dbReference type="ARBA" id="ARBA00022598"/>
    </source>
</evidence>
<comment type="pathway">
    <text evidence="1">Amino-acid biosynthesis; L-asparagine biosynthesis; L-asparagine from L-aspartate (L-Gln route): step 1/1.</text>
</comment>
<evidence type="ECO:0000256" key="6">
    <source>
        <dbReference type="ARBA" id="ARBA00022741"/>
    </source>
</evidence>
<keyword evidence="4 16" id="KW-0436">Ligase</keyword>
<dbReference type="InterPro" id="IPR033738">
    <property type="entry name" value="AsnB_N"/>
</dbReference>
<comment type="catalytic activity">
    <reaction evidence="11">
        <text>L-aspartate + L-glutamine + ATP + H2O = L-asparagine + L-glutamate + AMP + diphosphate + H(+)</text>
        <dbReference type="Rhea" id="RHEA:12228"/>
        <dbReference type="ChEBI" id="CHEBI:15377"/>
        <dbReference type="ChEBI" id="CHEBI:15378"/>
        <dbReference type="ChEBI" id="CHEBI:29985"/>
        <dbReference type="ChEBI" id="CHEBI:29991"/>
        <dbReference type="ChEBI" id="CHEBI:30616"/>
        <dbReference type="ChEBI" id="CHEBI:33019"/>
        <dbReference type="ChEBI" id="CHEBI:58048"/>
        <dbReference type="ChEBI" id="CHEBI:58359"/>
        <dbReference type="ChEBI" id="CHEBI:456215"/>
        <dbReference type="EC" id="6.3.5.4"/>
    </reaction>
</comment>
<dbReference type="EC" id="6.3.5.4" evidence="3"/>
<evidence type="ECO:0000256" key="13">
    <source>
        <dbReference type="PIRSR" id="PIRSR001589-2"/>
    </source>
</evidence>
<protein>
    <recommendedName>
        <fullName evidence="3">asparagine synthase (glutamine-hydrolyzing)</fullName>
        <ecNumber evidence="3">6.3.5.4</ecNumber>
    </recommendedName>
    <alternativeName>
        <fullName evidence="10">Glutamine-dependent asparagine synthetase</fullName>
    </alternativeName>
</protein>
<evidence type="ECO:0000256" key="2">
    <source>
        <dbReference type="ARBA" id="ARBA00005752"/>
    </source>
</evidence>
<dbReference type="CDD" id="cd00712">
    <property type="entry name" value="AsnB"/>
    <property type="match status" value="1"/>
</dbReference>
<dbReference type="CDD" id="cd01991">
    <property type="entry name" value="Asn_synthase_B_C"/>
    <property type="match status" value="1"/>
</dbReference>
<feature type="active site" description="For GATase activity" evidence="12">
    <location>
        <position position="2"/>
    </location>
</feature>